<name>A0ABP4AH99_9ACTN</name>
<gene>
    <name evidence="2" type="ORF">GCM10009554_24320</name>
</gene>
<feature type="compositionally biased region" description="Pro residues" evidence="1">
    <location>
        <begin position="280"/>
        <end position="306"/>
    </location>
</feature>
<reference evidence="3" key="1">
    <citation type="journal article" date="2019" name="Int. J. Syst. Evol. Microbiol.">
        <title>The Global Catalogue of Microorganisms (GCM) 10K type strain sequencing project: providing services to taxonomists for standard genome sequencing and annotation.</title>
        <authorList>
            <consortium name="The Broad Institute Genomics Platform"/>
            <consortium name="The Broad Institute Genome Sequencing Center for Infectious Disease"/>
            <person name="Wu L."/>
            <person name="Ma J."/>
        </authorList>
    </citation>
    <scope>NUCLEOTIDE SEQUENCE [LARGE SCALE GENOMIC DNA]</scope>
    <source>
        <strain evidence="3">JCM 10977</strain>
    </source>
</reference>
<protein>
    <submittedName>
        <fullName evidence="2">Uncharacterized protein</fullName>
    </submittedName>
</protein>
<feature type="region of interest" description="Disordered" evidence="1">
    <location>
        <begin position="266"/>
        <end position="395"/>
    </location>
</feature>
<proteinExistence type="predicted"/>
<evidence type="ECO:0000313" key="2">
    <source>
        <dbReference type="EMBL" id="GAA0936645.1"/>
    </source>
</evidence>
<keyword evidence="3" id="KW-1185">Reference proteome</keyword>
<dbReference type="EMBL" id="BAAAHK010000005">
    <property type="protein sequence ID" value="GAA0936645.1"/>
    <property type="molecule type" value="Genomic_DNA"/>
</dbReference>
<comment type="caution">
    <text evidence="2">The sequence shown here is derived from an EMBL/GenBank/DDBJ whole genome shotgun (WGS) entry which is preliminary data.</text>
</comment>
<sequence length="395" mass="42295">MIASLEELLEQHAWAALRISGADQTAWNGEIVEAGEGILGLAHWDGTLHLDREYILDPLRDLYDRADEPRTEAELLRCREALVTLLHEQSHFLGPAGATQEAARAAFKLPGGRALEEGVAEAWAHHHLNDYIRELGIDKVAPGILHVRGEPSYAAFVPAVRLFAADLDRLSGAPAGETLDLLNRQTAEGQWHQAVTRIYHSTQLPHLVPPDQAPAVRLHLEQALRSSFKALELYEPLPRGFAASRSQAATTRTLTLLHQELATAERHYTPAPRLSRIHLSPPPMPTTPLRPIPPTAPQSRPTPPPISIASSQAVPSPLSASPNLTAPAAPMGDPATPAGTSASTHRLSPADSYQAAAHAFDGISPPTASTPAPPPAAIRATASAGTATSVRDLER</sequence>
<accession>A0ABP4AH99</accession>
<feature type="compositionally biased region" description="Low complexity" evidence="1">
    <location>
        <begin position="377"/>
        <end position="389"/>
    </location>
</feature>
<organism evidence="2 3">
    <name type="scientific">Kribbella koreensis</name>
    <dbReference type="NCBI Taxonomy" id="57909"/>
    <lineage>
        <taxon>Bacteria</taxon>
        <taxon>Bacillati</taxon>
        <taxon>Actinomycetota</taxon>
        <taxon>Actinomycetes</taxon>
        <taxon>Propionibacteriales</taxon>
        <taxon>Kribbellaceae</taxon>
        <taxon>Kribbella</taxon>
    </lineage>
</organism>
<feature type="compositionally biased region" description="Polar residues" evidence="1">
    <location>
        <begin position="308"/>
        <end position="324"/>
    </location>
</feature>
<dbReference type="Proteomes" id="UP001500542">
    <property type="component" value="Unassembled WGS sequence"/>
</dbReference>
<evidence type="ECO:0000313" key="3">
    <source>
        <dbReference type="Proteomes" id="UP001500542"/>
    </source>
</evidence>
<dbReference type="RefSeq" id="WP_343968093.1">
    <property type="nucleotide sequence ID" value="NZ_BAAAHK010000005.1"/>
</dbReference>
<evidence type="ECO:0000256" key="1">
    <source>
        <dbReference type="SAM" id="MobiDB-lite"/>
    </source>
</evidence>